<dbReference type="EMBL" id="UINC01184602">
    <property type="protein sequence ID" value="SVD95890.1"/>
    <property type="molecule type" value="Genomic_DNA"/>
</dbReference>
<dbReference type="GO" id="GO:0015941">
    <property type="term" value="P:pantothenate catabolic process"/>
    <property type="evidence" value="ECO:0007669"/>
    <property type="project" value="InterPro"/>
</dbReference>
<dbReference type="GO" id="GO:0004633">
    <property type="term" value="F:phosphopantothenoylcysteine decarboxylase activity"/>
    <property type="evidence" value="ECO:0007669"/>
    <property type="project" value="InterPro"/>
</dbReference>
<dbReference type="GO" id="GO:0015937">
    <property type="term" value="P:coenzyme A biosynthetic process"/>
    <property type="evidence" value="ECO:0007669"/>
    <property type="project" value="InterPro"/>
</dbReference>
<feature type="domain" description="DNA/pantothenate metabolism flavoprotein C-terminal" evidence="4">
    <location>
        <begin position="186"/>
        <end position="224"/>
    </location>
</feature>
<dbReference type="Pfam" id="PF04127">
    <property type="entry name" value="DFP"/>
    <property type="match status" value="1"/>
</dbReference>
<protein>
    <recommendedName>
        <fullName evidence="6">Flavoprotein domain-containing protein</fullName>
    </recommendedName>
</protein>
<dbReference type="SUPFAM" id="SSF52507">
    <property type="entry name" value="Homo-oligomeric flavin-containing Cys decarboxylases, HFCD"/>
    <property type="match status" value="1"/>
</dbReference>
<dbReference type="AlphaFoldDB" id="A0A382ZKS7"/>
<dbReference type="InterPro" id="IPR035929">
    <property type="entry name" value="CoaB-like_sf"/>
</dbReference>
<dbReference type="NCBIfam" id="TIGR00521">
    <property type="entry name" value="coaBC_dfp"/>
    <property type="match status" value="1"/>
</dbReference>
<dbReference type="InterPro" id="IPR007085">
    <property type="entry name" value="DNA/pantothenate-metab_flavo_C"/>
</dbReference>
<dbReference type="PANTHER" id="PTHR14359:SF6">
    <property type="entry name" value="PHOSPHOPANTOTHENOYLCYSTEINE DECARBOXYLASE"/>
    <property type="match status" value="1"/>
</dbReference>
<evidence type="ECO:0008006" key="6">
    <source>
        <dbReference type="Google" id="ProtNLM"/>
    </source>
</evidence>
<dbReference type="Gene3D" id="3.40.50.10300">
    <property type="entry name" value="CoaB-like"/>
    <property type="match status" value="1"/>
</dbReference>
<feature type="non-terminal residue" evidence="5">
    <location>
        <position position="225"/>
    </location>
</feature>
<keyword evidence="2" id="KW-0456">Lyase</keyword>
<feature type="domain" description="Flavoprotein" evidence="3">
    <location>
        <begin position="7"/>
        <end position="178"/>
    </location>
</feature>
<proteinExistence type="predicted"/>
<evidence type="ECO:0000256" key="2">
    <source>
        <dbReference type="ARBA" id="ARBA00023239"/>
    </source>
</evidence>
<evidence type="ECO:0000256" key="1">
    <source>
        <dbReference type="ARBA" id="ARBA00022793"/>
    </source>
</evidence>
<keyword evidence="1" id="KW-0210">Decarboxylase</keyword>
<evidence type="ECO:0000259" key="4">
    <source>
        <dbReference type="Pfam" id="PF04127"/>
    </source>
</evidence>
<dbReference type="GO" id="GO:0010181">
    <property type="term" value="F:FMN binding"/>
    <property type="evidence" value="ECO:0007669"/>
    <property type="project" value="InterPro"/>
</dbReference>
<dbReference type="InterPro" id="IPR036551">
    <property type="entry name" value="Flavin_trans-like"/>
</dbReference>
<gene>
    <name evidence="5" type="ORF">METZ01_LOCUS448744</name>
</gene>
<sequence>MESLKNKNILLGVTGGIAAYKSAEIVRGLKKVGSNVRVVMTKSSKEFITPLTMQTLSGNKVFTDFIDDESEAAMGHIELAKWADVVLIAPCTADTISRLVMGRGNDLLAAIALAFEGPLTIAPAMNQAMWRDQSTQENIKKLIKKGFLISGPSSGDQACGDNGPGRMEEPKKIIKALSKHFTAGHLKDKTVLITAGPTIEPIDPVRFISNRSSGKMGYALVEAAV</sequence>
<dbReference type="Gene3D" id="3.40.50.1950">
    <property type="entry name" value="Flavin prenyltransferase-like"/>
    <property type="match status" value="1"/>
</dbReference>
<organism evidence="5">
    <name type="scientific">marine metagenome</name>
    <dbReference type="NCBI Taxonomy" id="408172"/>
    <lineage>
        <taxon>unclassified sequences</taxon>
        <taxon>metagenomes</taxon>
        <taxon>ecological metagenomes</taxon>
    </lineage>
</organism>
<accession>A0A382ZKS7</accession>
<dbReference type="GO" id="GO:0071513">
    <property type="term" value="C:phosphopantothenoylcysteine decarboxylase complex"/>
    <property type="evidence" value="ECO:0007669"/>
    <property type="project" value="TreeGrafter"/>
</dbReference>
<evidence type="ECO:0000313" key="5">
    <source>
        <dbReference type="EMBL" id="SVD95890.1"/>
    </source>
</evidence>
<reference evidence="5" key="1">
    <citation type="submission" date="2018-05" db="EMBL/GenBank/DDBJ databases">
        <authorList>
            <person name="Lanie J.A."/>
            <person name="Ng W.-L."/>
            <person name="Kazmierczak K.M."/>
            <person name="Andrzejewski T.M."/>
            <person name="Davidsen T.M."/>
            <person name="Wayne K.J."/>
            <person name="Tettelin H."/>
            <person name="Glass J.I."/>
            <person name="Rusch D."/>
            <person name="Podicherti R."/>
            <person name="Tsui H.-C.T."/>
            <person name="Winkler M.E."/>
        </authorList>
    </citation>
    <scope>NUCLEOTIDE SEQUENCE</scope>
</reference>
<dbReference type="PANTHER" id="PTHR14359">
    <property type="entry name" value="HOMO-OLIGOMERIC FLAVIN CONTAINING CYS DECARBOXYLASE FAMILY"/>
    <property type="match status" value="1"/>
</dbReference>
<dbReference type="GO" id="GO:0004632">
    <property type="term" value="F:phosphopantothenate--cysteine ligase activity"/>
    <property type="evidence" value="ECO:0007669"/>
    <property type="project" value="InterPro"/>
</dbReference>
<dbReference type="InterPro" id="IPR005252">
    <property type="entry name" value="CoaBC"/>
</dbReference>
<dbReference type="Pfam" id="PF02441">
    <property type="entry name" value="Flavoprotein"/>
    <property type="match status" value="1"/>
</dbReference>
<evidence type="ECO:0000259" key="3">
    <source>
        <dbReference type="Pfam" id="PF02441"/>
    </source>
</evidence>
<dbReference type="InterPro" id="IPR003382">
    <property type="entry name" value="Flavoprotein"/>
</dbReference>
<dbReference type="SUPFAM" id="SSF102645">
    <property type="entry name" value="CoaB-like"/>
    <property type="match status" value="1"/>
</dbReference>
<name>A0A382ZKS7_9ZZZZ</name>